<dbReference type="EMBL" id="DWZE01000021">
    <property type="protein sequence ID" value="HJA82685.1"/>
    <property type="molecule type" value="Genomic_DNA"/>
</dbReference>
<keyword evidence="11 13" id="KW-0443">Lipid metabolism</keyword>
<dbReference type="Pfam" id="PF02606">
    <property type="entry name" value="LpxK"/>
    <property type="match status" value="1"/>
</dbReference>
<dbReference type="HAMAP" id="MF_00409">
    <property type="entry name" value="LpxK"/>
    <property type="match status" value="1"/>
</dbReference>
<reference evidence="14" key="2">
    <citation type="submission" date="2021-04" db="EMBL/GenBank/DDBJ databases">
        <authorList>
            <person name="Gilroy R."/>
        </authorList>
    </citation>
    <scope>NUCLEOTIDE SEQUENCE</scope>
    <source>
        <strain evidence="14">ChiHecec1B25-7008</strain>
    </source>
</reference>
<dbReference type="GO" id="GO:0009029">
    <property type="term" value="F:lipid-A 4'-kinase activity"/>
    <property type="evidence" value="ECO:0007669"/>
    <property type="project" value="UniProtKB-UniRule"/>
</dbReference>
<evidence type="ECO:0000256" key="1">
    <source>
        <dbReference type="ARBA" id="ARBA00002274"/>
    </source>
</evidence>
<feature type="binding site" evidence="13">
    <location>
        <begin position="51"/>
        <end position="58"/>
    </location>
    <ligand>
        <name>ATP</name>
        <dbReference type="ChEBI" id="CHEBI:30616"/>
    </ligand>
</feature>
<dbReference type="AlphaFoldDB" id="A0A9D2KTH6"/>
<keyword evidence="7 13" id="KW-0808">Transferase</keyword>
<evidence type="ECO:0000313" key="14">
    <source>
        <dbReference type="EMBL" id="HJA82685.1"/>
    </source>
</evidence>
<evidence type="ECO:0000313" key="15">
    <source>
        <dbReference type="Proteomes" id="UP000823860"/>
    </source>
</evidence>
<keyword evidence="5 13" id="KW-0444">Lipid biosynthesis</keyword>
<dbReference type="PANTHER" id="PTHR42724:SF1">
    <property type="entry name" value="TETRAACYLDISACCHARIDE 4'-KINASE, MITOCHONDRIAL-RELATED"/>
    <property type="match status" value="1"/>
</dbReference>
<evidence type="ECO:0000256" key="10">
    <source>
        <dbReference type="ARBA" id="ARBA00022840"/>
    </source>
</evidence>
<name>A0A9D2KTH6_9BACE</name>
<comment type="similarity">
    <text evidence="13">Belongs to the LpxK family.</text>
</comment>
<comment type="function">
    <text evidence="1 13">Transfers the gamma-phosphate of ATP to the 4'-position of a tetraacyldisaccharide 1-phosphate intermediate (termed DS-1-P) to form tetraacyldisaccharide 1,4'-bis-phosphate (lipid IVA).</text>
</comment>
<evidence type="ECO:0000256" key="3">
    <source>
        <dbReference type="ARBA" id="ARBA00012071"/>
    </source>
</evidence>
<protein>
    <recommendedName>
        <fullName evidence="4 13">Tetraacyldisaccharide 4'-kinase</fullName>
        <ecNumber evidence="3 13">2.7.1.130</ecNumber>
    </recommendedName>
    <alternativeName>
        <fullName evidence="12 13">Lipid A 4'-kinase</fullName>
    </alternativeName>
</protein>
<dbReference type="InterPro" id="IPR027417">
    <property type="entry name" value="P-loop_NTPase"/>
</dbReference>
<gene>
    <name evidence="13 14" type="primary">lpxK</name>
    <name evidence="14" type="ORF">H9785_01735</name>
</gene>
<keyword evidence="8 13" id="KW-0547">Nucleotide-binding</keyword>
<evidence type="ECO:0000256" key="8">
    <source>
        <dbReference type="ARBA" id="ARBA00022741"/>
    </source>
</evidence>
<comment type="catalytic activity">
    <reaction evidence="13">
        <text>a lipid A disaccharide + ATP = a lipid IVA + ADP + H(+)</text>
        <dbReference type="Rhea" id="RHEA:67840"/>
        <dbReference type="ChEBI" id="CHEBI:15378"/>
        <dbReference type="ChEBI" id="CHEBI:30616"/>
        <dbReference type="ChEBI" id="CHEBI:176343"/>
        <dbReference type="ChEBI" id="CHEBI:176425"/>
        <dbReference type="ChEBI" id="CHEBI:456216"/>
        <dbReference type="EC" id="2.7.1.130"/>
    </reaction>
</comment>
<accession>A0A9D2KTH6</accession>
<evidence type="ECO:0000256" key="4">
    <source>
        <dbReference type="ARBA" id="ARBA00016436"/>
    </source>
</evidence>
<dbReference type="GO" id="GO:0005524">
    <property type="term" value="F:ATP binding"/>
    <property type="evidence" value="ECO:0007669"/>
    <property type="project" value="UniProtKB-UniRule"/>
</dbReference>
<proteinExistence type="inferred from homology"/>
<dbReference type="PANTHER" id="PTHR42724">
    <property type="entry name" value="TETRAACYLDISACCHARIDE 4'-KINASE"/>
    <property type="match status" value="1"/>
</dbReference>
<comment type="caution">
    <text evidence="14">The sequence shown here is derived from an EMBL/GenBank/DDBJ whole genome shotgun (WGS) entry which is preliminary data.</text>
</comment>
<comment type="pathway">
    <text evidence="2 13">Glycolipid biosynthesis; lipid IV(A) biosynthesis; lipid IV(A) from (3R)-3-hydroxytetradecanoyl-[acyl-carrier-protein] and UDP-N-acetyl-alpha-D-glucosamine: step 6/6.</text>
</comment>
<dbReference type="EC" id="2.7.1.130" evidence="3 13"/>
<reference evidence="14" key="1">
    <citation type="journal article" date="2021" name="PeerJ">
        <title>Extensive microbial diversity within the chicken gut microbiome revealed by metagenomics and culture.</title>
        <authorList>
            <person name="Gilroy R."/>
            <person name="Ravi A."/>
            <person name="Getino M."/>
            <person name="Pursley I."/>
            <person name="Horton D.L."/>
            <person name="Alikhan N.F."/>
            <person name="Baker D."/>
            <person name="Gharbi K."/>
            <person name="Hall N."/>
            <person name="Watson M."/>
            <person name="Adriaenssens E.M."/>
            <person name="Foster-Nyarko E."/>
            <person name="Jarju S."/>
            <person name="Secka A."/>
            <person name="Antonio M."/>
            <person name="Oren A."/>
            <person name="Chaudhuri R.R."/>
            <person name="La Ragione R."/>
            <person name="Hildebrand F."/>
            <person name="Pallen M.J."/>
        </authorList>
    </citation>
    <scope>NUCLEOTIDE SEQUENCE</scope>
    <source>
        <strain evidence="14">ChiHecec1B25-7008</strain>
    </source>
</reference>
<evidence type="ECO:0000256" key="5">
    <source>
        <dbReference type="ARBA" id="ARBA00022516"/>
    </source>
</evidence>
<evidence type="ECO:0000256" key="13">
    <source>
        <dbReference type="HAMAP-Rule" id="MF_00409"/>
    </source>
</evidence>
<evidence type="ECO:0000256" key="7">
    <source>
        <dbReference type="ARBA" id="ARBA00022679"/>
    </source>
</evidence>
<dbReference type="GO" id="GO:0009244">
    <property type="term" value="P:lipopolysaccharide core region biosynthetic process"/>
    <property type="evidence" value="ECO:0007669"/>
    <property type="project" value="TreeGrafter"/>
</dbReference>
<keyword evidence="6 13" id="KW-0441">Lipid A biosynthesis</keyword>
<dbReference type="GO" id="GO:0005886">
    <property type="term" value="C:plasma membrane"/>
    <property type="evidence" value="ECO:0007669"/>
    <property type="project" value="TreeGrafter"/>
</dbReference>
<evidence type="ECO:0000256" key="6">
    <source>
        <dbReference type="ARBA" id="ARBA00022556"/>
    </source>
</evidence>
<dbReference type="NCBIfam" id="TIGR00682">
    <property type="entry name" value="lpxK"/>
    <property type="match status" value="1"/>
</dbReference>
<keyword evidence="10 13" id="KW-0067">ATP-binding</keyword>
<sequence length="374" mass="42740">MNTLKPKTSHWLKPLAWIYGLGVWLRGKCFDAGWIRTEAFGLPVICIGNLTVGGTGKTPHTEYLIRLLGGQGLNVAALSRGYRRKTKGYILAGTDSDAAEIGDEPCQMKTKFPELRMAVDENRRHGIRELMKLTSPPVDVVVMDDAFQHRQVRAGLNILLADYHRLPCDDCLLPAGRLREPFEARKRAQVVVVTKCPEDIKPIDFNIIAKKMDLQPWQELFFTGLTYGDPQPVFPTRKRSAQGPVDKEWEVLVVTGIAQPQTLVEEIGRRAARVEQLHFGDHHEFSRKDFRRILQCFARLDEKKRIIITTEKDAARLKRTPLLPEQLKPWLYAMPIEVKVLQNRQQAFNQTILNYVRKNPRNRVLPQGEDAHKA</sequence>
<evidence type="ECO:0000256" key="9">
    <source>
        <dbReference type="ARBA" id="ARBA00022777"/>
    </source>
</evidence>
<dbReference type="InterPro" id="IPR003758">
    <property type="entry name" value="LpxK"/>
</dbReference>
<evidence type="ECO:0000256" key="2">
    <source>
        <dbReference type="ARBA" id="ARBA00004870"/>
    </source>
</evidence>
<organism evidence="14 15">
    <name type="scientific">Candidatus Bacteroides intestinavium</name>
    <dbReference type="NCBI Taxonomy" id="2838469"/>
    <lineage>
        <taxon>Bacteria</taxon>
        <taxon>Pseudomonadati</taxon>
        <taxon>Bacteroidota</taxon>
        <taxon>Bacteroidia</taxon>
        <taxon>Bacteroidales</taxon>
        <taxon>Bacteroidaceae</taxon>
        <taxon>Bacteroides</taxon>
    </lineage>
</organism>
<evidence type="ECO:0000256" key="12">
    <source>
        <dbReference type="ARBA" id="ARBA00029757"/>
    </source>
</evidence>
<keyword evidence="9 13" id="KW-0418">Kinase</keyword>
<dbReference type="GO" id="GO:0009245">
    <property type="term" value="P:lipid A biosynthetic process"/>
    <property type="evidence" value="ECO:0007669"/>
    <property type="project" value="UniProtKB-UniRule"/>
</dbReference>
<evidence type="ECO:0000256" key="11">
    <source>
        <dbReference type="ARBA" id="ARBA00023098"/>
    </source>
</evidence>
<dbReference type="Proteomes" id="UP000823860">
    <property type="component" value="Unassembled WGS sequence"/>
</dbReference>
<dbReference type="SUPFAM" id="SSF52540">
    <property type="entry name" value="P-loop containing nucleoside triphosphate hydrolases"/>
    <property type="match status" value="1"/>
</dbReference>